<dbReference type="InterPro" id="IPR015422">
    <property type="entry name" value="PyrdxlP-dep_Trfase_small"/>
</dbReference>
<proteinExistence type="inferred from homology"/>
<accession>A0ABT0BTZ9</accession>
<dbReference type="InterPro" id="IPR015421">
    <property type="entry name" value="PyrdxlP-dep_Trfase_major"/>
</dbReference>
<comment type="function">
    <text evidence="9">Catalyzes the decarboxylative condensation of pimeloyl-[acyl-carrier protein] and L-alanine to produce 8-amino-7-oxononanoate (AON), [acyl-carrier protein], and carbon dioxide.</text>
</comment>
<keyword evidence="6" id="KW-0093">Biotin biosynthesis</keyword>
<comment type="similarity">
    <text evidence="3 9">Belongs to the class-II pyridoxal-phosphate-dependent aminotransferase family. BioF subfamily.</text>
</comment>
<evidence type="ECO:0000313" key="11">
    <source>
        <dbReference type="EMBL" id="MCJ2188358.1"/>
    </source>
</evidence>
<dbReference type="PANTHER" id="PTHR13693">
    <property type="entry name" value="CLASS II AMINOTRANSFERASE/8-AMINO-7-OXONONANOATE SYNTHASE"/>
    <property type="match status" value="1"/>
</dbReference>
<evidence type="ECO:0000256" key="3">
    <source>
        <dbReference type="ARBA" id="ARBA00010008"/>
    </source>
</evidence>
<evidence type="ECO:0000256" key="8">
    <source>
        <dbReference type="ARBA" id="ARBA00047715"/>
    </source>
</evidence>
<evidence type="ECO:0000256" key="2">
    <source>
        <dbReference type="ARBA" id="ARBA00004746"/>
    </source>
</evidence>
<evidence type="ECO:0000259" key="10">
    <source>
        <dbReference type="Pfam" id="PF00155"/>
    </source>
</evidence>
<dbReference type="SUPFAM" id="SSF53383">
    <property type="entry name" value="PLP-dependent transferases"/>
    <property type="match status" value="1"/>
</dbReference>
<comment type="cofactor">
    <cofactor evidence="1 9">
        <name>pyridoxal 5'-phosphate</name>
        <dbReference type="ChEBI" id="CHEBI:597326"/>
    </cofactor>
</comment>
<dbReference type="EC" id="2.3.1.47" evidence="9"/>
<dbReference type="InterPro" id="IPR004839">
    <property type="entry name" value="Aminotransferase_I/II_large"/>
</dbReference>
<dbReference type="Gene3D" id="3.90.1150.10">
    <property type="entry name" value="Aspartate Aminotransferase, domain 1"/>
    <property type="match status" value="1"/>
</dbReference>
<reference evidence="11 12" key="1">
    <citation type="submission" date="2022-04" db="EMBL/GenBank/DDBJ databases">
        <title>Identification of a novel bacterium isolated from mangrove sediments.</title>
        <authorList>
            <person name="Pan X."/>
        </authorList>
    </citation>
    <scope>NUCLEOTIDE SEQUENCE [LARGE SCALE GENOMIC DNA]</scope>
    <source>
        <strain evidence="11 12">B2638</strain>
    </source>
</reference>
<keyword evidence="7 9" id="KW-0663">Pyridoxal phosphate</keyword>
<evidence type="ECO:0000256" key="4">
    <source>
        <dbReference type="ARBA" id="ARBA00011738"/>
    </source>
</evidence>
<dbReference type="EMBL" id="JALHLG010000032">
    <property type="protein sequence ID" value="MCJ2188358.1"/>
    <property type="molecule type" value="Genomic_DNA"/>
</dbReference>
<dbReference type="InterPro" id="IPR004723">
    <property type="entry name" value="AONS_Archaea/Proteobacteria"/>
</dbReference>
<organism evidence="11 12">
    <name type="scientific">Novosphingobium beihaiensis</name>
    <dbReference type="NCBI Taxonomy" id="2930389"/>
    <lineage>
        <taxon>Bacteria</taxon>
        <taxon>Pseudomonadati</taxon>
        <taxon>Pseudomonadota</taxon>
        <taxon>Alphaproteobacteria</taxon>
        <taxon>Sphingomonadales</taxon>
        <taxon>Sphingomonadaceae</taxon>
        <taxon>Novosphingobium</taxon>
    </lineage>
</organism>
<dbReference type="InterPro" id="IPR050087">
    <property type="entry name" value="AON_synthase_class-II"/>
</dbReference>
<keyword evidence="11" id="KW-0012">Acyltransferase</keyword>
<dbReference type="InterPro" id="IPR001917">
    <property type="entry name" value="Aminotrans_II_pyridoxalP_BS"/>
</dbReference>
<keyword evidence="5 9" id="KW-0808">Transferase</keyword>
<evidence type="ECO:0000256" key="7">
    <source>
        <dbReference type="ARBA" id="ARBA00022898"/>
    </source>
</evidence>
<comment type="caution">
    <text evidence="11">The sequence shown here is derived from an EMBL/GenBank/DDBJ whole genome shotgun (WGS) entry which is preliminary data.</text>
</comment>
<sequence length="427" mass="44270">MSLPGLYHTAHRDAILQRSRPKGSPIGHCLGARHAIPAAAMNRLDSHLAAALARIDAAGQRRTLRPAALAPHGRVLREGRELTDFSSNDYLGLARHPLLIERAREWTAAHGTGSGASRLVTGTSEAHLALEARIAAFKGTEAALIFASGWQANAAVIPALLAAMPGAAVFTDRLIHASMHAGIAMAGVRQHRFRHNDLDHLETLLAEKGKDAPARLILTESVFSMDGDRADMRRLAALAEAHHAALFVDEAHATGVLGPEGRGLSAEVPGAIDLIMGTFSKALGGFGAYIAGSRVLIDYLVNAASGFIFTTAPPPGVLGAIDAALDLVPGMEAERAHLAALGTRLRTGLAALGLDHGASSTQIVPAVIGAEADAMALSARLEDAGFLASAIRPPTVPPGTSRLRIALRAGHAEADIDALLAAIGAAL</sequence>
<evidence type="ECO:0000313" key="12">
    <source>
        <dbReference type="Proteomes" id="UP001202281"/>
    </source>
</evidence>
<dbReference type="NCBIfam" id="TIGR00858">
    <property type="entry name" value="bioF"/>
    <property type="match status" value="1"/>
</dbReference>
<dbReference type="Gene3D" id="3.40.640.10">
    <property type="entry name" value="Type I PLP-dependent aspartate aminotransferase-like (Major domain)"/>
    <property type="match status" value="1"/>
</dbReference>
<comment type="subunit">
    <text evidence="4 9">Homodimer.</text>
</comment>
<keyword evidence="12" id="KW-1185">Reference proteome</keyword>
<name>A0ABT0BTZ9_9SPHN</name>
<feature type="domain" description="Aminotransferase class I/classII large" evidence="10">
    <location>
        <begin position="81"/>
        <end position="423"/>
    </location>
</feature>
<comment type="catalytic activity">
    <reaction evidence="8 9">
        <text>6-carboxyhexanoyl-[ACP] + L-alanine + H(+) = (8S)-8-amino-7-oxononanoate + holo-[ACP] + CO2</text>
        <dbReference type="Rhea" id="RHEA:42288"/>
        <dbReference type="Rhea" id="RHEA-COMP:9685"/>
        <dbReference type="Rhea" id="RHEA-COMP:9955"/>
        <dbReference type="ChEBI" id="CHEBI:15378"/>
        <dbReference type="ChEBI" id="CHEBI:16526"/>
        <dbReference type="ChEBI" id="CHEBI:57972"/>
        <dbReference type="ChEBI" id="CHEBI:64479"/>
        <dbReference type="ChEBI" id="CHEBI:78846"/>
        <dbReference type="ChEBI" id="CHEBI:149468"/>
        <dbReference type="EC" id="2.3.1.47"/>
    </reaction>
</comment>
<evidence type="ECO:0000256" key="6">
    <source>
        <dbReference type="ARBA" id="ARBA00022756"/>
    </source>
</evidence>
<evidence type="ECO:0000256" key="9">
    <source>
        <dbReference type="RuleBase" id="RU003693"/>
    </source>
</evidence>
<protein>
    <recommendedName>
        <fullName evidence="9">8-amino-7-ketopelargonate synthase</fullName>
        <ecNumber evidence="9">2.3.1.47</ecNumber>
    </recommendedName>
</protein>
<comment type="pathway">
    <text evidence="2 9">Cofactor biosynthesis; biotin biosynthesis.</text>
</comment>
<dbReference type="InterPro" id="IPR015424">
    <property type="entry name" value="PyrdxlP-dep_Trfase"/>
</dbReference>
<evidence type="ECO:0000256" key="5">
    <source>
        <dbReference type="ARBA" id="ARBA00022679"/>
    </source>
</evidence>
<dbReference type="Proteomes" id="UP001202281">
    <property type="component" value="Unassembled WGS sequence"/>
</dbReference>
<evidence type="ECO:0000256" key="1">
    <source>
        <dbReference type="ARBA" id="ARBA00001933"/>
    </source>
</evidence>
<dbReference type="GO" id="GO:0008710">
    <property type="term" value="F:8-amino-7-oxononanoate synthase activity"/>
    <property type="evidence" value="ECO:0007669"/>
    <property type="project" value="UniProtKB-EC"/>
</dbReference>
<dbReference type="PROSITE" id="PS00599">
    <property type="entry name" value="AA_TRANSFER_CLASS_2"/>
    <property type="match status" value="1"/>
</dbReference>
<dbReference type="Pfam" id="PF00155">
    <property type="entry name" value="Aminotran_1_2"/>
    <property type="match status" value="1"/>
</dbReference>
<gene>
    <name evidence="11" type="primary">bioF</name>
    <name evidence="11" type="ORF">MTR66_16240</name>
</gene>
<dbReference type="PANTHER" id="PTHR13693:SF100">
    <property type="entry name" value="8-AMINO-7-OXONONANOATE SYNTHASE"/>
    <property type="match status" value="1"/>
</dbReference>